<keyword evidence="1" id="KW-0472">Membrane</keyword>
<gene>
    <name evidence="2" type="ORF">ElyMa_006012600</name>
</gene>
<dbReference type="Proteomes" id="UP000762676">
    <property type="component" value="Unassembled WGS sequence"/>
</dbReference>
<keyword evidence="1" id="KW-1133">Transmembrane helix</keyword>
<reference evidence="2 3" key="1">
    <citation type="journal article" date="2021" name="Elife">
        <title>Chloroplast acquisition without the gene transfer in kleptoplastic sea slugs, Plakobranchus ocellatus.</title>
        <authorList>
            <person name="Maeda T."/>
            <person name="Takahashi S."/>
            <person name="Yoshida T."/>
            <person name="Shimamura S."/>
            <person name="Takaki Y."/>
            <person name="Nagai Y."/>
            <person name="Toyoda A."/>
            <person name="Suzuki Y."/>
            <person name="Arimoto A."/>
            <person name="Ishii H."/>
            <person name="Satoh N."/>
            <person name="Nishiyama T."/>
            <person name="Hasebe M."/>
            <person name="Maruyama T."/>
            <person name="Minagawa J."/>
            <person name="Obokata J."/>
            <person name="Shigenobu S."/>
        </authorList>
    </citation>
    <scope>NUCLEOTIDE SEQUENCE [LARGE SCALE GENOMIC DNA]</scope>
</reference>
<sequence>MGRYQAYLFVLSVVASSNAGIHIFNVVFTMGMSRFRCAVPGLENDTFTIQDETHAKLVDAAIPFDSHSGGYSRCTHFKTSLSDSTFSVGNFTSSDTETCTRWVYSTEMFTSSIVSEARTIFKSRAEKIGIILKL</sequence>
<evidence type="ECO:0000313" key="3">
    <source>
        <dbReference type="Proteomes" id="UP000762676"/>
    </source>
</evidence>
<keyword evidence="3" id="KW-1185">Reference proteome</keyword>
<evidence type="ECO:0000256" key="1">
    <source>
        <dbReference type="SAM" id="Phobius"/>
    </source>
</evidence>
<organism evidence="2 3">
    <name type="scientific">Elysia marginata</name>
    <dbReference type="NCBI Taxonomy" id="1093978"/>
    <lineage>
        <taxon>Eukaryota</taxon>
        <taxon>Metazoa</taxon>
        <taxon>Spiralia</taxon>
        <taxon>Lophotrochozoa</taxon>
        <taxon>Mollusca</taxon>
        <taxon>Gastropoda</taxon>
        <taxon>Heterobranchia</taxon>
        <taxon>Euthyneura</taxon>
        <taxon>Panpulmonata</taxon>
        <taxon>Sacoglossa</taxon>
        <taxon>Placobranchoidea</taxon>
        <taxon>Plakobranchidae</taxon>
        <taxon>Elysia</taxon>
    </lineage>
</organism>
<dbReference type="AlphaFoldDB" id="A0AAV4GGK8"/>
<feature type="transmembrane region" description="Helical" evidence="1">
    <location>
        <begin position="6"/>
        <end position="28"/>
    </location>
</feature>
<dbReference type="EMBL" id="BMAT01012059">
    <property type="protein sequence ID" value="GFR84847.1"/>
    <property type="molecule type" value="Genomic_DNA"/>
</dbReference>
<protein>
    <submittedName>
        <fullName evidence="2">Organic cation transporter protein</fullName>
    </submittedName>
</protein>
<name>A0AAV4GGK8_9GAST</name>
<keyword evidence="1" id="KW-0812">Transmembrane</keyword>
<evidence type="ECO:0000313" key="2">
    <source>
        <dbReference type="EMBL" id="GFR84847.1"/>
    </source>
</evidence>
<comment type="caution">
    <text evidence="2">The sequence shown here is derived from an EMBL/GenBank/DDBJ whole genome shotgun (WGS) entry which is preliminary data.</text>
</comment>
<proteinExistence type="predicted"/>
<accession>A0AAV4GGK8</accession>